<evidence type="ECO:0000313" key="2">
    <source>
        <dbReference type="Proteomes" id="UP000177610"/>
    </source>
</evidence>
<accession>A0A1F5N8H5</accession>
<gene>
    <name evidence="1" type="ORF">A2717_03830</name>
</gene>
<sequence length="71" mass="8149">MILRSLLLTKGSPQFNHNKLNPVDNTTMPKIENNLKAERREVKKRPRMKVHGASLKRPSKFAGLKIVKKKS</sequence>
<reference evidence="1 2" key="1">
    <citation type="journal article" date="2016" name="Nat. Commun.">
        <title>Thousands of microbial genomes shed light on interconnected biogeochemical processes in an aquifer system.</title>
        <authorList>
            <person name="Anantharaman K."/>
            <person name="Brown C.T."/>
            <person name="Hug L.A."/>
            <person name="Sharon I."/>
            <person name="Castelle C.J."/>
            <person name="Probst A.J."/>
            <person name="Thomas B.C."/>
            <person name="Singh A."/>
            <person name="Wilkins M.J."/>
            <person name="Karaoz U."/>
            <person name="Brodie E.L."/>
            <person name="Williams K.H."/>
            <person name="Hubbard S.S."/>
            <person name="Banfield J.F."/>
        </authorList>
    </citation>
    <scope>NUCLEOTIDE SEQUENCE [LARGE SCALE GENOMIC DNA]</scope>
</reference>
<proteinExistence type="predicted"/>
<dbReference type="Proteomes" id="UP000177610">
    <property type="component" value="Unassembled WGS sequence"/>
</dbReference>
<name>A0A1F5N8H5_9BACT</name>
<dbReference type="AlphaFoldDB" id="A0A1F5N8H5"/>
<dbReference type="EMBL" id="MFEH01000005">
    <property type="protein sequence ID" value="OGE73730.1"/>
    <property type="molecule type" value="Genomic_DNA"/>
</dbReference>
<protein>
    <submittedName>
        <fullName evidence="1">Uncharacterized protein</fullName>
    </submittedName>
</protein>
<evidence type="ECO:0000313" key="1">
    <source>
        <dbReference type="EMBL" id="OGE73730.1"/>
    </source>
</evidence>
<dbReference type="STRING" id="1817821.A2717_03830"/>
<organism evidence="1 2">
    <name type="scientific">Candidatus Doudnabacteria bacterium RIFCSPHIGHO2_01_FULL_41_86</name>
    <dbReference type="NCBI Taxonomy" id="1817821"/>
    <lineage>
        <taxon>Bacteria</taxon>
        <taxon>Candidatus Doudnaibacteriota</taxon>
    </lineage>
</organism>
<comment type="caution">
    <text evidence="1">The sequence shown here is derived from an EMBL/GenBank/DDBJ whole genome shotgun (WGS) entry which is preliminary data.</text>
</comment>